<sequence>MVSTPITMTAPPTIAMSVEMLNIIFLWCWSLGELGATSDKGSDEEIGLKTIGFGMPPLQELFCELQRPALSEMKE</sequence>
<protein>
    <submittedName>
        <fullName evidence="1">Uncharacterized protein</fullName>
    </submittedName>
</protein>
<dbReference type="EMBL" id="GBRH01202583">
    <property type="protein sequence ID" value="JAD95312.1"/>
    <property type="molecule type" value="Transcribed_RNA"/>
</dbReference>
<reference evidence="1" key="1">
    <citation type="submission" date="2014-09" db="EMBL/GenBank/DDBJ databases">
        <authorList>
            <person name="Magalhaes I.L.F."/>
            <person name="Oliveira U."/>
            <person name="Santos F.R."/>
            <person name="Vidigal T.H.D.A."/>
            <person name="Brescovit A.D."/>
            <person name="Santos A.J."/>
        </authorList>
    </citation>
    <scope>NUCLEOTIDE SEQUENCE</scope>
    <source>
        <tissue evidence="1">Shoot tissue taken approximately 20 cm above the soil surface</tissue>
    </source>
</reference>
<reference evidence="1" key="2">
    <citation type="journal article" date="2015" name="Data Brief">
        <title>Shoot transcriptome of the giant reed, Arundo donax.</title>
        <authorList>
            <person name="Barrero R.A."/>
            <person name="Guerrero F.D."/>
            <person name="Moolhuijzen P."/>
            <person name="Goolsby J.A."/>
            <person name="Tidwell J."/>
            <person name="Bellgard S.E."/>
            <person name="Bellgard M.I."/>
        </authorList>
    </citation>
    <scope>NUCLEOTIDE SEQUENCE</scope>
    <source>
        <tissue evidence="1">Shoot tissue taken approximately 20 cm above the soil surface</tissue>
    </source>
</reference>
<evidence type="ECO:0000313" key="1">
    <source>
        <dbReference type="EMBL" id="JAD95312.1"/>
    </source>
</evidence>
<organism evidence="1">
    <name type="scientific">Arundo donax</name>
    <name type="common">Giant reed</name>
    <name type="synonym">Donax arundinaceus</name>
    <dbReference type="NCBI Taxonomy" id="35708"/>
    <lineage>
        <taxon>Eukaryota</taxon>
        <taxon>Viridiplantae</taxon>
        <taxon>Streptophyta</taxon>
        <taxon>Embryophyta</taxon>
        <taxon>Tracheophyta</taxon>
        <taxon>Spermatophyta</taxon>
        <taxon>Magnoliopsida</taxon>
        <taxon>Liliopsida</taxon>
        <taxon>Poales</taxon>
        <taxon>Poaceae</taxon>
        <taxon>PACMAD clade</taxon>
        <taxon>Arundinoideae</taxon>
        <taxon>Arundineae</taxon>
        <taxon>Arundo</taxon>
    </lineage>
</organism>
<dbReference type="AlphaFoldDB" id="A0A0A9EGZ1"/>
<accession>A0A0A9EGZ1</accession>
<proteinExistence type="predicted"/>
<name>A0A0A9EGZ1_ARUDO</name>